<evidence type="ECO:0000313" key="1">
    <source>
        <dbReference type="EnsemblPlants" id="AVESA.00010b.r2.4CG1252310.1.CDS.1"/>
    </source>
</evidence>
<proteinExistence type="predicted"/>
<reference evidence="1" key="2">
    <citation type="submission" date="2025-09" db="UniProtKB">
        <authorList>
            <consortium name="EnsemblPlants"/>
        </authorList>
    </citation>
    <scope>IDENTIFICATION</scope>
</reference>
<evidence type="ECO:0000313" key="2">
    <source>
        <dbReference type="Proteomes" id="UP001732700"/>
    </source>
</evidence>
<organism evidence="1 2">
    <name type="scientific">Avena sativa</name>
    <name type="common">Oat</name>
    <dbReference type="NCBI Taxonomy" id="4498"/>
    <lineage>
        <taxon>Eukaryota</taxon>
        <taxon>Viridiplantae</taxon>
        <taxon>Streptophyta</taxon>
        <taxon>Embryophyta</taxon>
        <taxon>Tracheophyta</taxon>
        <taxon>Spermatophyta</taxon>
        <taxon>Magnoliopsida</taxon>
        <taxon>Liliopsida</taxon>
        <taxon>Poales</taxon>
        <taxon>Poaceae</taxon>
        <taxon>BOP clade</taxon>
        <taxon>Pooideae</taxon>
        <taxon>Poodae</taxon>
        <taxon>Poeae</taxon>
        <taxon>Poeae Chloroplast Group 1 (Aveneae type)</taxon>
        <taxon>Aveninae</taxon>
        <taxon>Avena</taxon>
    </lineage>
</organism>
<keyword evidence="2" id="KW-1185">Reference proteome</keyword>
<dbReference type="EnsemblPlants" id="AVESA.00010b.r2.4CG1252310.1">
    <property type="protein sequence ID" value="AVESA.00010b.r2.4CG1252310.1.CDS.1"/>
    <property type="gene ID" value="AVESA.00010b.r2.4CG1252310"/>
</dbReference>
<reference evidence="1" key="1">
    <citation type="submission" date="2021-05" db="EMBL/GenBank/DDBJ databases">
        <authorList>
            <person name="Scholz U."/>
            <person name="Mascher M."/>
            <person name="Fiebig A."/>
        </authorList>
    </citation>
    <scope>NUCLEOTIDE SEQUENCE [LARGE SCALE GENOMIC DNA]</scope>
</reference>
<name>A0ACD5WMM4_AVESA</name>
<dbReference type="Proteomes" id="UP001732700">
    <property type="component" value="Chromosome 4C"/>
</dbReference>
<protein>
    <submittedName>
        <fullName evidence="1">Uncharacterized protein</fullName>
    </submittedName>
</protein>
<accession>A0ACD5WMM4</accession>
<sequence length="361" mass="41203">MYPEFEVEEEHQLPFLCYDQYITTDGALFAHGCMHLDQFVLTRYVSLTAPWTGNRDDIDEDIEIPGEAGTHTVASEAGKKIIRTMFEAVWCIAKTGRCFQTIERKHVFVGADGNVRFFGVRILDPNNILQLGPQLRQNLIAVAGIGRDLFNERGLGIPAEFTHLFDMVDNDAGAMNFELYHVHTSGVPIGIGWLVYQKFFDHVMVQISPAKRLAIYRSLRPYIQNWRVIAESNDLSKSTFVFRQGSYDLNDARVAAIMGIDLNQFLSKPLVDQQDMWLLAEAHMFMTYLRNRSAHRLGGMDVDSYYKKNGGKDYTAEGSDYLFQIRWADVMCHIQKELSDLGELADLKISHFFSGLYSKKI</sequence>